<sequence>MGFWVLCFVFDVNLDDICYCGSGIDWICGMSCSCSGIDCLQGIVIIEMDVNVGLV</sequence>
<dbReference type="EMBL" id="GGEC01074169">
    <property type="protein sequence ID" value="MBX54653.1"/>
    <property type="molecule type" value="Transcribed_RNA"/>
</dbReference>
<accession>A0A2P2PIU4</accession>
<organism evidence="1">
    <name type="scientific">Rhizophora mucronata</name>
    <name type="common">Asiatic mangrove</name>
    <dbReference type="NCBI Taxonomy" id="61149"/>
    <lineage>
        <taxon>Eukaryota</taxon>
        <taxon>Viridiplantae</taxon>
        <taxon>Streptophyta</taxon>
        <taxon>Embryophyta</taxon>
        <taxon>Tracheophyta</taxon>
        <taxon>Spermatophyta</taxon>
        <taxon>Magnoliopsida</taxon>
        <taxon>eudicotyledons</taxon>
        <taxon>Gunneridae</taxon>
        <taxon>Pentapetalae</taxon>
        <taxon>rosids</taxon>
        <taxon>fabids</taxon>
        <taxon>Malpighiales</taxon>
        <taxon>Rhizophoraceae</taxon>
        <taxon>Rhizophora</taxon>
    </lineage>
</organism>
<proteinExistence type="predicted"/>
<reference evidence="1" key="1">
    <citation type="submission" date="2018-02" db="EMBL/GenBank/DDBJ databases">
        <title>Rhizophora mucronata_Transcriptome.</title>
        <authorList>
            <person name="Meera S.P."/>
            <person name="Sreeshan A."/>
            <person name="Augustine A."/>
        </authorList>
    </citation>
    <scope>NUCLEOTIDE SEQUENCE</scope>
    <source>
        <tissue evidence="1">Leaf</tissue>
    </source>
</reference>
<name>A0A2P2PIU4_RHIMU</name>
<protein>
    <submittedName>
        <fullName evidence="1">Uncharacterized protein</fullName>
    </submittedName>
</protein>
<dbReference type="AlphaFoldDB" id="A0A2P2PIU4"/>
<evidence type="ECO:0000313" key="1">
    <source>
        <dbReference type="EMBL" id="MBX54653.1"/>
    </source>
</evidence>